<evidence type="ECO:0000313" key="2">
    <source>
        <dbReference type="EMBL" id="KZN02867.1"/>
    </source>
</evidence>
<gene>
    <name evidence="2" type="ORF">DCAR_011623</name>
    <name evidence="3" type="ORF">DCAR_0313132</name>
</gene>
<dbReference type="EMBL" id="LNRQ01000003">
    <property type="protein sequence ID" value="KZN02867.1"/>
    <property type="molecule type" value="Genomic_DNA"/>
</dbReference>
<dbReference type="Gramene" id="KZN02867">
    <property type="protein sequence ID" value="KZN02867"/>
    <property type="gene ID" value="DCAR_011623"/>
</dbReference>
<organism evidence="2">
    <name type="scientific">Daucus carota subsp. sativus</name>
    <name type="common">Carrot</name>
    <dbReference type="NCBI Taxonomy" id="79200"/>
    <lineage>
        <taxon>Eukaryota</taxon>
        <taxon>Viridiplantae</taxon>
        <taxon>Streptophyta</taxon>
        <taxon>Embryophyta</taxon>
        <taxon>Tracheophyta</taxon>
        <taxon>Spermatophyta</taxon>
        <taxon>Magnoliopsida</taxon>
        <taxon>eudicotyledons</taxon>
        <taxon>Gunneridae</taxon>
        <taxon>Pentapetalae</taxon>
        <taxon>asterids</taxon>
        <taxon>campanulids</taxon>
        <taxon>Apiales</taxon>
        <taxon>Apiaceae</taxon>
        <taxon>Apioideae</taxon>
        <taxon>Scandiceae</taxon>
        <taxon>Daucinae</taxon>
        <taxon>Daucus</taxon>
        <taxon>Daucus sect. Daucus</taxon>
    </lineage>
</organism>
<evidence type="ECO:0000313" key="3">
    <source>
        <dbReference type="EMBL" id="WOG93845.1"/>
    </source>
</evidence>
<keyword evidence="4" id="KW-1185">Reference proteome</keyword>
<dbReference type="EMBL" id="CP093345">
    <property type="protein sequence ID" value="WOG93845.1"/>
    <property type="molecule type" value="Genomic_DNA"/>
</dbReference>
<evidence type="ECO:0000256" key="1">
    <source>
        <dbReference type="SAM" id="MobiDB-lite"/>
    </source>
</evidence>
<name>A0A161Y156_DAUCS</name>
<evidence type="ECO:0000313" key="4">
    <source>
        <dbReference type="Proteomes" id="UP000077755"/>
    </source>
</evidence>
<proteinExistence type="predicted"/>
<dbReference type="AlphaFoldDB" id="A0A161Y156"/>
<accession>A0A161Y156</accession>
<reference evidence="3" key="2">
    <citation type="submission" date="2022-03" db="EMBL/GenBank/DDBJ databases">
        <title>Draft title - Genomic analysis of global carrot germplasm unveils the trajectory of domestication and the origin of high carotenoid orange carrot.</title>
        <authorList>
            <person name="Iorizzo M."/>
            <person name="Ellison S."/>
            <person name="Senalik D."/>
            <person name="Macko-Podgorni A."/>
            <person name="Grzebelus D."/>
            <person name="Bostan H."/>
            <person name="Rolling W."/>
            <person name="Curaba J."/>
            <person name="Simon P."/>
        </authorList>
    </citation>
    <scope>NUCLEOTIDE SEQUENCE</scope>
    <source>
        <tissue evidence="3">Leaf</tissue>
    </source>
</reference>
<protein>
    <submittedName>
        <fullName evidence="2">Uncharacterized protein</fullName>
    </submittedName>
</protein>
<sequence length="71" mass="7227">MCEDDAREWSNSTTDGSDGDRTPETTTIPARAAADELRAVDDDVGSGPGSTVSSGRRPAAVLLGVSCVCLG</sequence>
<feature type="region of interest" description="Disordered" evidence="1">
    <location>
        <begin position="1"/>
        <end position="55"/>
    </location>
</feature>
<reference evidence="2" key="1">
    <citation type="journal article" date="2016" name="Nat. Genet.">
        <title>A high-quality carrot genome assembly provides new insights into carotenoid accumulation and asterid genome evolution.</title>
        <authorList>
            <person name="Iorizzo M."/>
            <person name="Ellison S."/>
            <person name="Senalik D."/>
            <person name="Zeng P."/>
            <person name="Satapoomin P."/>
            <person name="Huang J."/>
            <person name="Bowman M."/>
            <person name="Iovene M."/>
            <person name="Sanseverino W."/>
            <person name="Cavagnaro P."/>
            <person name="Yildiz M."/>
            <person name="Macko-Podgorni A."/>
            <person name="Moranska E."/>
            <person name="Grzebelus E."/>
            <person name="Grzebelus D."/>
            <person name="Ashrafi H."/>
            <person name="Zheng Z."/>
            <person name="Cheng S."/>
            <person name="Spooner D."/>
            <person name="Van Deynze A."/>
            <person name="Simon P."/>
        </authorList>
    </citation>
    <scope>NUCLEOTIDE SEQUENCE [LARGE SCALE GENOMIC DNA]</scope>
    <source>
        <tissue evidence="2">Leaf</tissue>
    </source>
</reference>
<dbReference type="Proteomes" id="UP000077755">
    <property type="component" value="Chromosome 3"/>
</dbReference>